<reference evidence="13" key="1">
    <citation type="journal article" date="2020" name="Fungal Divers.">
        <title>Resolving the Mortierellaceae phylogeny through synthesis of multi-gene phylogenetics and phylogenomics.</title>
        <authorList>
            <person name="Vandepol N."/>
            <person name="Liber J."/>
            <person name="Desiro A."/>
            <person name="Na H."/>
            <person name="Kennedy M."/>
            <person name="Barry K."/>
            <person name="Grigoriev I.V."/>
            <person name="Miller A.N."/>
            <person name="O'Donnell K."/>
            <person name="Stajich J.E."/>
            <person name="Bonito G."/>
        </authorList>
    </citation>
    <scope>NUCLEOTIDE SEQUENCE</scope>
    <source>
        <strain evidence="13">NRRL 6426</strain>
    </source>
</reference>
<dbReference type="GO" id="GO:0005743">
    <property type="term" value="C:mitochondrial inner membrane"/>
    <property type="evidence" value="ECO:0007669"/>
    <property type="project" value="UniProtKB-SubCell"/>
</dbReference>
<sequence>MAKVAGTILWAPQIKLAEMQGSHHGQLSLQEAFQLVKKTVFSEGKKGGIWSLWSGYRTTLISLLPYTMLYFATYEKLKQFARLLIISREEQQLQLQGKASTHTVATGAGAGREIDYRTDRRPLDLGTYMACVAGAVAISAAVCHTAGALRVHIQDHWSASSVNSVSTVLSATKSATTSLIAPSSPSSSMLRTSGSTMTAKLLAPLLVVPATPQHHYHHSHLLVSAENAHATVTQHANMTTTTTDSPAYSPRRPLMVTGTESQLQRRKQSSSGSGGLLRRIGRGLGPRVMWTAPGVTLTTAGFEVLRNLALGVV</sequence>
<feature type="region of interest" description="Disordered" evidence="12">
    <location>
        <begin position="257"/>
        <end position="278"/>
    </location>
</feature>
<evidence type="ECO:0000256" key="10">
    <source>
        <dbReference type="PROSITE-ProRule" id="PRU00282"/>
    </source>
</evidence>
<comment type="caution">
    <text evidence="13">The sequence shown here is derived from an EMBL/GenBank/DDBJ whole genome shotgun (WGS) entry which is preliminary data.</text>
</comment>
<dbReference type="Proteomes" id="UP000748756">
    <property type="component" value="Unassembled WGS sequence"/>
</dbReference>
<keyword evidence="7" id="KW-1133">Transmembrane helix</keyword>
<keyword evidence="9 10" id="KW-0472">Membrane</keyword>
<keyword evidence="6" id="KW-0999">Mitochondrion inner membrane</keyword>
<dbReference type="EMBL" id="JAAAUQ010001426">
    <property type="protein sequence ID" value="KAF9138956.1"/>
    <property type="molecule type" value="Genomic_DNA"/>
</dbReference>
<comment type="similarity">
    <text evidence="2 11">Belongs to the mitochondrial carrier (TC 2.A.29) family.</text>
</comment>
<accession>A0A9P5V6J9</accession>
<keyword evidence="3 11" id="KW-0813">Transport</keyword>
<dbReference type="Gene3D" id="1.50.40.10">
    <property type="entry name" value="Mitochondrial carrier domain"/>
    <property type="match status" value="1"/>
</dbReference>
<evidence type="ECO:0000313" key="13">
    <source>
        <dbReference type="EMBL" id="KAF9138956.1"/>
    </source>
</evidence>
<dbReference type="InterPro" id="IPR023395">
    <property type="entry name" value="MCP_dom_sf"/>
</dbReference>
<dbReference type="PROSITE" id="PS50920">
    <property type="entry name" value="SOLCAR"/>
    <property type="match status" value="1"/>
</dbReference>
<dbReference type="SUPFAM" id="SSF103506">
    <property type="entry name" value="Mitochondrial carrier"/>
    <property type="match status" value="1"/>
</dbReference>
<proteinExistence type="inferred from homology"/>
<evidence type="ECO:0000256" key="12">
    <source>
        <dbReference type="SAM" id="MobiDB-lite"/>
    </source>
</evidence>
<dbReference type="PANTHER" id="PTHR45760:SF2">
    <property type="entry name" value="FI19922P1-RELATED"/>
    <property type="match status" value="1"/>
</dbReference>
<organism evidence="13 14">
    <name type="scientific">Linnemannia schmuckeri</name>
    <dbReference type="NCBI Taxonomy" id="64567"/>
    <lineage>
        <taxon>Eukaryota</taxon>
        <taxon>Fungi</taxon>
        <taxon>Fungi incertae sedis</taxon>
        <taxon>Mucoromycota</taxon>
        <taxon>Mortierellomycotina</taxon>
        <taxon>Mortierellomycetes</taxon>
        <taxon>Mortierellales</taxon>
        <taxon>Mortierellaceae</taxon>
        <taxon>Linnemannia</taxon>
    </lineage>
</organism>
<evidence type="ECO:0000256" key="6">
    <source>
        <dbReference type="ARBA" id="ARBA00022792"/>
    </source>
</evidence>
<evidence type="ECO:0008006" key="15">
    <source>
        <dbReference type="Google" id="ProtNLM"/>
    </source>
</evidence>
<dbReference type="GO" id="GO:1990542">
    <property type="term" value="P:mitochondrial transmembrane transport"/>
    <property type="evidence" value="ECO:0007669"/>
    <property type="project" value="InterPro"/>
</dbReference>
<evidence type="ECO:0000256" key="3">
    <source>
        <dbReference type="ARBA" id="ARBA00022448"/>
    </source>
</evidence>
<keyword evidence="4 10" id="KW-0812">Transmembrane</keyword>
<gene>
    <name evidence="13" type="ORF">BG015_002205</name>
</gene>
<evidence type="ECO:0000256" key="9">
    <source>
        <dbReference type="ARBA" id="ARBA00023136"/>
    </source>
</evidence>
<evidence type="ECO:0000256" key="1">
    <source>
        <dbReference type="ARBA" id="ARBA00004448"/>
    </source>
</evidence>
<keyword evidence="8" id="KW-0496">Mitochondrion</keyword>
<dbReference type="AlphaFoldDB" id="A0A9P5V6J9"/>
<evidence type="ECO:0000256" key="4">
    <source>
        <dbReference type="ARBA" id="ARBA00022692"/>
    </source>
</evidence>
<evidence type="ECO:0000256" key="2">
    <source>
        <dbReference type="ARBA" id="ARBA00006375"/>
    </source>
</evidence>
<protein>
    <recommendedName>
        <fullName evidence="15">Mitochondrial carrier protein</fullName>
    </recommendedName>
</protein>
<evidence type="ECO:0000256" key="5">
    <source>
        <dbReference type="ARBA" id="ARBA00022737"/>
    </source>
</evidence>
<feature type="repeat" description="Solcar" evidence="10">
    <location>
        <begin position="1"/>
        <end position="80"/>
    </location>
</feature>
<evidence type="ECO:0000256" key="7">
    <source>
        <dbReference type="ARBA" id="ARBA00022989"/>
    </source>
</evidence>
<evidence type="ECO:0000256" key="8">
    <source>
        <dbReference type="ARBA" id="ARBA00023128"/>
    </source>
</evidence>
<dbReference type="Pfam" id="PF00153">
    <property type="entry name" value="Mito_carr"/>
    <property type="match status" value="1"/>
</dbReference>
<comment type="subcellular location">
    <subcellularLocation>
        <location evidence="1">Mitochondrion inner membrane</location>
        <topology evidence="1">Multi-pass membrane protein</topology>
    </subcellularLocation>
</comment>
<dbReference type="InterPro" id="IPR018108">
    <property type="entry name" value="MCP_transmembrane"/>
</dbReference>
<keyword evidence="14" id="KW-1185">Reference proteome</keyword>
<evidence type="ECO:0000256" key="11">
    <source>
        <dbReference type="RuleBase" id="RU000488"/>
    </source>
</evidence>
<name>A0A9P5V6J9_9FUNG</name>
<evidence type="ECO:0000313" key="14">
    <source>
        <dbReference type="Proteomes" id="UP000748756"/>
    </source>
</evidence>
<dbReference type="PANTHER" id="PTHR45760">
    <property type="entry name" value="FI19922P1-RELATED"/>
    <property type="match status" value="1"/>
</dbReference>
<keyword evidence="5" id="KW-0677">Repeat</keyword>
<dbReference type="OrthoDB" id="250329at2759"/>
<dbReference type="InterPro" id="IPR045315">
    <property type="entry name" value="Mtm1-like"/>
</dbReference>